<dbReference type="GO" id="GO:0006260">
    <property type="term" value="P:DNA replication"/>
    <property type="evidence" value="ECO:0007669"/>
    <property type="project" value="TreeGrafter"/>
</dbReference>
<accession>A0A6P5MAY3</accession>
<protein>
    <submittedName>
        <fullName evidence="3">Uncharacterized protein LOC110273612</fullName>
    </submittedName>
</protein>
<dbReference type="GO" id="GO:0005657">
    <property type="term" value="C:replication fork"/>
    <property type="evidence" value="ECO:0007669"/>
    <property type="project" value="TreeGrafter"/>
</dbReference>
<name>A0A6P5MAY3_ARADU</name>
<organism evidence="2 3">
    <name type="scientific">Arachis duranensis</name>
    <name type="common">Wild peanut</name>
    <dbReference type="NCBI Taxonomy" id="130453"/>
    <lineage>
        <taxon>Eukaryota</taxon>
        <taxon>Viridiplantae</taxon>
        <taxon>Streptophyta</taxon>
        <taxon>Embryophyta</taxon>
        <taxon>Tracheophyta</taxon>
        <taxon>Spermatophyta</taxon>
        <taxon>Magnoliopsida</taxon>
        <taxon>eudicotyledons</taxon>
        <taxon>Gunneridae</taxon>
        <taxon>Pentapetalae</taxon>
        <taxon>rosids</taxon>
        <taxon>fabids</taxon>
        <taxon>Fabales</taxon>
        <taxon>Fabaceae</taxon>
        <taxon>Papilionoideae</taxon>
        <taxon>50 kb inversion clade</taxon>
        <taxon>dalbergioids sensu lato</taxon>
        <taxon>Dalbergieae</taxon>
        <taxon>Pterocarpus clade</taxon>
        <taxon>Arachis</taxon>
    </lineage>
</organism>
<proteinExistence type="predicted"/>
<dbReference type="KEGG" id="adu:110273612"/>
<evidence type="ECO:0000313" key="2">
    <source>
        <dbReference type="Proteomes" id="UP000515211"/>
    </source>
</evidence>
<dbReference type="PANTHER" id="PTHR23274">
    <property type="entry name" value="DNA HELICASE-RELATED"/>
    <property type="match status" value="1"/>
</dbReference>
<dbReference type="PANTHER" id="PTHR23274:SF33">
    <property type="entry name" value="ANIMAL RPA1 DOMAIN PROTEIN"/>
    <property type="match status" value="1"/>
</dbReference>
<dbReference type="InterPro" id="IPR049163">
    <property type="entry name" value="Pif1-like_2B_dom"/>
</dbReference>
<reference evidence="2" key="1">
    <citation type="journal article" date="2016" name="Nat. Genet.">
        <title>The genome sequences of Arachis duranensis and Arachis ipaensis, the diploid ancestors of cultivated peanut.</title>
        <authorList>
            <person name="Bertioli D.J."/>
            <person name="Cannon S.B."/>
            <person name="Froenicke L."/>
            <person name="Huang G."/>
            <person name="Farmer A.D."/>
            <person name="Cannon E.K."/>
            <person name="Liu X."/>
            <person name="Gao D."/>
            <person name="Clevenger J."/>
            <person name="Dash S."/>
            <person name="Ren L."/>
            <person name="Moretzsohn M.C."/>
            <person name="Shirasawa K."/>
            <person name="Huang W."/>
            <person name="Vidigal B."/>
            <person name="Abernathy B."/>
            <person name="Chu Y."/>
            <person name="Niederhuth C.E."/>
            <person name="Umale P."/>
            <person name="Araujo A.C."/>
            <person name="Kozik A."/>
            <person name="Kim K.D."/>
            <person name="Burow M.D."/>
            <person name="Varshney R.K."/>
            <person name="Wang X."/>
            <person name="Zhang X."/>
            <person name="Barkley N."/>
            <person name="Guimaraes P.M."/>
            <person name="Isobe S."/>
            <person name="Guo B."/>
            <person name="Liao B."/>
            <person name="Stalker H.T."/>
            <person name="Schmitz R.J."/>
            <person name="Scheffler B.E."/>
            <person name="Leal-Bertioli S.C."/>
            <person name="Xun X."/>
            <person name="Jackson S.A."/>
            <person name="Michelmore R."/>
            <person name="Ozias-Akins P."/>
        </authorList>
    </citation>
    <scope>NUCLEOTIDE SEQUENCE [LARGE SCALE GENOMIC DNA]</scope>
    <source>
        <strain evidence="2">cv. V14167</strain>
    </source>
</reference>
<dbReference type="InterPro" id="IPR027417">
    <property type="entry name" value="P-loop_NTPase"/>
</dbReference>
<sequence>MKKFANWIIDVGNENISSAVGDESEVEILDDLLIITNNEPLSHLSRTILAPTLKSVEKVNDFILTIFLGIEKEYLNSNITFKADENEDVQQKWFTPEFLNDIKCSELPNHKLTLKLEVAVMLLRNIDQILGLCNGARLIVTNLATT</sequence>
<dbReference type="AlphaFoldDB" id="A0A6P5MAY3"/>
<dbReference type="Pfam" id="PF21530">
    <property type="entry name" value="Pif1_2B_dom"/>
    <property type="match status" value="1"/>
</dbReference>
<evidence type="ECO:0000259" key="1">
    <source>
        <dbReference type="Pfam" id="PF21530"/>
    </source>
</evidence>
<dbReference type="GeneID" id="110273612"/>
<dbReference type="Proteomes" id="UP000515211">
    <property type="component" value="Chromosome 7"/>
</dbReference>
<dbReference type="RefSeq" id="XP_020982469.1">
    <property type="nucleotide sequence ID" value="XM_021126810.1"/>
</dbReference>
<gene>
    <name evidence="3" type="primary">LOC110273612</name>
</gene>
<feature type="domain" description="DNA helicase Pif1-like 2B" evidence="1">
    <location>
        <begin position="97"/>
        <end position="143"/>
    </location>
</feature>
<reference evidence="3" key="2">
    <citation type="submission" date="2025-08" db="UniProtKB">
        <authorList>
            <consortium name="RefSeq"/>
        </authorList>
    </citation>
    <scope>IDENTIFICATION</scope>
    <source>
        <tissue evidence="3">Whole plant</tissue>
    </source>
</reference>
<dbReference type="SUPFAM" id="SSF52540">
    <property type="entry name" value="P-loop containing nucleoside triphosphate hydrolases"/>
    <property type="match status" value="1"/>
</dbReference>
<evidence type="ECO:0000313" key="3">
    <source>
        <dbReference type="RefSeq" id="XP_020982469.1"/>
    </source>
</evidence>
<keyword evidence="2" id="KW-1185">Reference proteome</keyword>